<evidence type="ECO:0000259" key="5">
    <source>
        <dbReference type="PROSITE" id="PS50835"/>
    </source>
</evidence>
<dbReference type="AlphaFoldDB" id="A0A9Q1E1K8"/>
<evidence type="ECO:0000256" key="2">
    <source>
        <dbReference type="ARBA" id="ARBA00023136"/>
    </source>
</evidence>
<protein>
    <recommendedName>
        <fullName evidence="5">Ig-like domain-containing protein</fullName>
    </recommendedName>
</protein>
<dbReference type="Gene3D" id="2.60.40.10">
    <property type="entry name" value="Immunoglobulins"/>
    <property type="match status" value="3"/>
</dbReference>
<evidence type="ECO:0000313" key="6">
    <source>
        <dbReference type="EMBL" id="KAJ8287649.1"/>
    </source>
</evidence>
<dbReference type="InterPro" id="IPR003599">
    <property type="entry name" value="Ig_sub"/>
</dbReference>
<dbReference type="InterPro" id="IPR013162">
    <property type="entry name" value="CD80_C2-set"/>
</dbReference>
<evidence type="ECO:0000256" key="3">
    <source>
        <dbReference type="ARBA" id="ARBA00023157"/>
    </source>
</evidence>
<evidence type="ECO:0000256" key="4">
    <source>
        <dbReference type="SAM" id="Phobius"/>
    </source>
</evidence>
<keyword evidence="7" id="KW-1185">Reference proteome</keyword>
<evidence type="ECO:0000313" key="7">
    <source>
        <dbReference type="Proteomes" id="UP001152803"/>
    </source>
</evidence>
<dbReference type="SUPFAM" id="SSF48726">
    <property type="entry name" value="Immunoglobulin"/>
    <property type="match status" value="2"/>
</dbReference>
<dbReference type="InterPro" id="IPR013783">
    <property type="entry name" value="Ig-like_fold"/>
</dbReference>
<keyword evidence="2 4" id="KW-0472">Membrane</keyword>
<keyword evidence="3" id="KW-1015">Disulfide bond</keyword>
<feature type="transmembrane region" description="Helical" evidence="4">
    <location>
        <begin position="383"/>
        <end position="407"/>
    </location>
</feature>
<dbReference type="PANTHER" id="PTHR46484:SF1">
    <property type="entry name" value="SCHWANN CELL MYELIN PROTEIN-RELATED"/>
    <property type="match status" value="1"/>
</dbReference>
<dbReference type="Pfam" id="PF08205">
    <property type="entry name" value="C2-set_2"/>
    <property type="match status" value="1"/>
</dbReference>
<reference evidence="6" key="1">
    <citation type="journal article" date="2023" name="Science">
        <title>Genome structures resolve the early diversification of teleost fishes.</title>
        <authorList>
            <person name="Parey E."/>
            <person name="Louis A."/>
            <person name="Montfort J."/>
            <person name="Bouchez O."/>
            <person name="Roques C."/>
            <person name="Iampietro C."/>
            <person name="Lluch J."/>
            <person name="Castinel A."/>
            <person name="Donnadieu C."/>
            <person name="Desvignes T."/>
            <person name="Floi Bucao C."/>
            <person name="Jouanno E."/>
            <person name="Wen M."/>
            <person name="Mejri S."/>
            <person name="Dirks R."/>
            <person name="Jansen H."/>
            <person name="Henkel C."/>
            <person name="Chen W.J."/>
            <person name="Zahm M."/>
            <person name="Cabau C."/>
            <person name="Klopp C."/>
            <person name="Thompson A.W."/>
            <person name="Robinson-Rechavi M."/>
            <person name="Braasch I."/>
            <person name="Lecointre G."/>
            <person name="Bobe J."/>
            <person name="Postlethwait J.H."/>
            <person name="Berthelot C."/>
            <person name="Roest Crollius H."/>
            <person name="Guiguen Y."/>
        </authorList>
    </citation>
    <scope>NUCLEOTIDE SEQUENCE</scope>
    <source>
        <strain evidence="6">Concon-B</strain>
    </source>
</reference>
<gene>
    <name evidence="6" type="ORF">COCON_G00003080</name>
</gene>
<sequence length="477" mass="52230">MLCIPLSLKGVTGEVLETSEDDEPPSAVNRDRRWTTVESLSKFSAAALIVPANSGTLLRKYTSLPRITVIQNHQSTTSSSSACINNENTGLVVLCSLCSNEYQVSIDVQDTPATPMLSVSREVKAGEAVTATCTASHSCPTDLPHLSWSHTGTPIVQSEALPNGQWRVTSKLTFTATPSDHGRHLVCTAQYQQNKKVQCEKRLIVKYAPVNVEVETKSTVVKEGDAVKMQCSSESNPPAHSYQWYNITGALLSEEKIYKLDNVSRHISAFYCAANNTEGHRNSIPVKFRVEYPPRIGVESVCTAKITGVHCRCLVESSPTSRVQWILAGTVVNNSTVNSTGAKDSGTLHILHLPLGLTDMVSCNASNIHGNDILALQTNQRGVLMAIYLSGSAASAFVLIASILVLWKCSRRKKCVETRNNLYITASFRDGKRPSKDLCALEVDDDIYVNSGKTHFQDEEEEQHYGNCCQEDIYANM</sequence>
<feature type="domain" description="Ig-like" evidence="5">
    <location>
        <begin position="209"/>
        <end position="287"/>
    </location>
</feature>
<comment type="subcellular location">
    <subcellularLocation>
        <location evidence="1">Membrane</location>
        <topology evidence="1">Single-pass membrane protein</topology>
    </subcellularLocation>
</comment>
<dbReference type="PANTHER" id="PTHR46484">
    <property type="entry name" value="SI:CH211-171H4.5-RELATED"/>
    <property type="match status" value="1"/>
</dbReference>
<dbReference type="InterPro" id="IPR036179">
    <property type="entry name" value="Ig-like_dom_sf"/>
</dbReference>
<evidence type="ECO:0000256" key="1">
    <source>
        <dbReference type="ARBA" id="ARBA00004167"/>
    </source>
</evidence>
<proteinExistence type="predicted"/>
<comment type="caution">
    <text evidence="6">The sequence shown here is derived from an EMBL/GenBank/DDBJ whole genome shotgun (WGS) entry which is preliminary data.</text>
</comment>
<dbReference type="Proteomes" id="UP001152803">
    <property type="component" value="Unassembled WGS sequence"/>
</dbReference>
<dbReference type="PROSITE" id="PS50835">
    <property type="entry name" value="IG_LIKE"/>
    <property type="match status" value="2"/>
</dbReference>
<dbReference type="OrthoDB" id="5843397at2759"/>
<dbReference type="GO" id="GO:0016020">
    <property type="term" value="C:membrane"/>
    <property type="evidence" value="ECO:0007669"/>
    <property type="project" value="UniProtKB-SubCell"/>
</dbReference>
<keyword evidence="4" id="KW-0812">Transmembrane</keyword>
<accession>A0A9Q1E1K8</accession>
<dbReference type="EMBL" id="JAFJMO010000001">
    <property type="protein sequence ID" value="KAJ8287649.1"/>
    <property type="molecule type" value="Genomic_DNA"/>
</dbReference>
<dbReference type="SMART" id="SM00409">
    <property type="entry name" value="IG"/>
    <property type="match status" value="2"/>
</dbReference>
<keyword evidence="4" id="KW-1133">Transmembrane helix</keyword>
<feature type="domain" description="Ig-like" evidence="5">
    <location>
        <begin position="112"/>
        <end position="198"/>
    </location>
</feature>
<dbReference type="InterPro" id="IPR007110">
    <property type="entry name" value="Ig-like_dom"/>
</dbReference>
<organism evidence="6 7">
    <name type="scientific">Conger conger</name>
    <name type="common">Conger eel</name>
    <name type="synonym">Muraena conger</name>
    <dbReference type="NCBI Taxonomy" id="82655"/>
    <lineage>
        <taxon>Eukaryota</taxon>
        <taxon>Metazoa</taxon>
        <taxon>Chordata</taxon>
        <taxon>Craniata</taxon>
        <taxon>Vertebrata</taxon>
        <taxon>Euteleostomi</taxon>
        <taxon>Actinopterygii</taxon>
        <taxon>Neopterygii</taxon>
        <taxon>Teleostei</taxon>
        <taxon>Anguilliformes</taxon>
        <taxon>Congridae</taxon>
        <taxon>Conger</taxon>
    </lineage>
</organism>
<name>A0A9Q1E1K8_CONCO</name>